<accession>A0AAV5U0U5</accession>
<feature type="region of interest" description="Disordered" evidence="1">
    <location>
        <begin position="72"/>
        <end position="116"/>
    </location>
</feature>
<feature type="non-terminal residue" evidence="2">
    <location>
        <position position="1"/>
    </location>
</feature>
<evidence type="ECO:0000313" key="2">
    <source>
        <dbReference type="EMBL" id="GMS99962.1"/>
    </source>
</evidence>
<dbReference type="AlphaFoldDB" id="A0AAV5U0U5"/>
<feature type="region of interest" description="Disordered" evidence="1">
    <location>
        <begin position="19"/>
        <end position="38"/>
    </location>
</feature>
<name>A0AAV5U0U5_9BILA</name>
<protein>
    <submittedName>
        <fullName evidence="2">Uncharacterized protein</fullName>
    </submittedName>
</protein>
<keyword evidence="3" id="KW-1185">Reference proteome</keyword>
<feature type="region of interest" description="Disordered" evidence="1">
    <location>
        <begin position="136"/>
        <end position="171"/>
    </location>
</feature>
<organism evidence="2 3">
    <name type="scientific">Pristionchus entomophagus</name>
    <dbReference type="NCBI Taxonomy" id="358040"/>
    <lineage>
        <taxon>Eukaryota</taxon>
        <taxon>Metazoa</taxon>
        <taxon>Ecdysozoa</taxon>
        <taxon>Nematoda</taxon>
        <taxon>Chromadorea</taxon>
        <taxon>Rhabditida</taxon>
        <taxon>Rhabditina</taxon>
        <taxon>Diplogasteromorpha</taxon>
        <taxon>Diplogasteroidea</taxon>
        <taxon>Neodiplogasteridae</taxon>
        <taxon>Pristionchus</taxon>
    </lineage>
</organism>
<feature type="compositionally biased region" description="Polar residues" evidence="1">
    <location>
        <begin position="162"/>
        <end position="171"/>
    </location>
</feature>
<dbReference type="EMBL" id="BTSX01000005">
    <property type="protein sequence ID" value="GMS99962.1"/>
    <property type="molecule type" value="Genomic_DNA"/>
</dbReference>
<reference evidence="2" key="1">
    <citation type="submission" date="2023-10" db="EMBL/GenBank/DDBJ databases">
        <title>Genome assembly of Pristionchus species.</title>
        <authorList>
            <person name="Yoshida K."/>
            <person name="Sommer R.J."/>
        </authorList>
    </citation>
    <scope>NUCLEOTIDE SEQUENCE</scope>
    <source>
        <strain evidence="2">RS0144</strain>
    </source>
</reference>
<gene>
    <name evidence="2" type="ORF">PENTCL1PPCAC_22137</name>
</gene>
<evidence type="ECO:0000313" key="3">
    <source>
        <dbReference type="Proteomes" id="UP001432027"/>
    </source>
</evidence>
<dbReference type="Proteomes" id="UP001432027">
    <property type="component" value="Unassembled WGS sequence"/>
</dbReference>
<evidence type="ECO:0000256" key="1">
    <source>
        <dbReference type="SAM" id="MobiDB-lite"/>
    </source>
</evidence>
<feature type="compositionally biased region" description="Basic and acidic residues" evidence="1">
    <location>
        <begin position="72"/>
        <end position="87"/>
    </location>
</feature>
<comment type="caution">
    <text evidence="2">The sequence shown here is derived from an EMBL/GenBank/DDBJ whole genome shotgun (WGS) entry which is preliminary data.</text>
</comment>
<sequence length="207" mass="22748">PPPNLLKSAPSESLFVIPARRSRSMSEKPSMRAARMPELPEDSDVIVVTGGGSAETPGISLAQFETPIFMRERERKQSTVAVDDPHGEQQVPHDSPHSVHSPKKATPRQLKRRSQELEDLISFTDDVSVERPEFLEMVPPPEHKVVPESRPVPAPRTTTPTSIGSVSGSNPIQLMFPDPNISTGSSPTLVVDEHRLRIVGLDDFDLL</sequence>
<feature type="compositionally biased region" description="Basic residues" evidence="1">
    <location>
        <begin position="100"/>
        <end position="112"/>
    </location>
</feature>
<proteinExistence type="predicted"/>